<feature type="transmembrane region" description="Helical" evidence="7">
    <location>
        <begin position="287"/>
        <end position="308"/>
    </location>
</feature>
<dbReference type="CDD" id="cd17330">
    <property type="entry name" value="MFS_SLC46_TetA_like"/>
    <property type="match status" value="1"/>
</dbReference>
<dbReference type="Proteomes" id="UP000799536">
    <property type="component" value="Unassembled WGS sequence"/>
</dbReference>
<dbReference type="Pfam" id="PF07690">
    <property type="entry name" value="MFS_1"/>
    <property type="match status" value="1"/>
</dbReference>
<feature type="transmembrane region" description="Helical" evidence="7">
    <location>
        <begin position="382"/>
        <end position="405"/>
    </location>
</feature>
<evidence type="ECO:0000256" key="1">
    <source>
        <dbReference type="ARBA" id="ARBA00004141"/>
    </source>
</evidence>
<feature type="transmembrane region" description="Helical" evidence="7">
    <location>
        <begin position="60"/>
        <end position="81"/>
    </location>
</feature>
<evidence type="ECO:0000256" key="4">
    <source>
        <dbReference type="ARBA" id="ARBA00022989"/>
    </source>
</evidence>
<reference evidence="9" key="1">
    <citation type="journal article" date="2020" name="Stud. Mycol.">
        <title>101 Dothideomycetes genomes: a test case for predicting lifestyles and emergence of pathogens.</title>
        <authorList>
            <person name="Haridas S."/>
            <person name="Albert R."/>
            <person name="Binder M."/>
            <person name="Bloem J."/>
            <person name="Labutti K."/>
            <person name="Salamov A."/>
            <person name="Andreopoulos B."/>
            <person name="Baker S."/>
            <person name="Barry K."/>
            <person name="Bills G."/>
            <person name="Bluhm B."/>
            <person name="Cannon C."/>
            <person name="Castanera R."/>
            <person name="Culley D."/>
            <person name="Daum C."/>
            <person name="Ezra D."/>
            <person name="Gonzalez J."/>
            <person name="Henrissat B."/>
            <person name="Kuo A."/>
            <person name="Liang C."/>
            <person name="Lipzen A."/>
            <person name="Lutzoni F."/>
            <person name="Magnuson J."/>
            <person name="Mondo S."/>
            <person name="Nolan M."/>
            <person name="Ohm R."/>
            <person name="Pangilinan J."/>
            <person name="Park H.-J."/>
            <person name="Ramirez L."/>
            <person name="Alfaro M."/>
            <person name="Sun H."/>
            <person name="Tritt A."/>
            <person name="Yoshinaga Y."/>
            <person name="Zwiers L.-H."/>
            <person name="Turgeon B."/>
            <person name="Goodwin S."/>
            <person name="Spatafora J."/>
            <person name="Crous P."/>
            <person name="Grigoriev I."/>
        </authorList>
    </citation>
    <scope>NUCLEOTIDE SEQUENCE</scope>
    <source>
        <strain evidence="9">ATCC 74209</strain>
    </source>
</reference>
<evidence type="ECO:0000259" key="8">
    <source>
        <dbReference type="PROSITE" id="PS50850"/>
    </source>
</evidence>
<evidence type="ECO:0000256" key="5">
    <source>
        <dbReference type="ARBA" id="ARBA00023136"/>
    </source>
</evidence>
<evidence type="ECO:0000256" key="3">
    <source>
        <dbReference type="ARBA" id="ARBA00022692"/>
    </source>
</evidence>
<evidence type="ECO:0000256" key="2">
    <source>
        <dbReference type="ARBA" id="ARBA00022448"/>
    </source>
</evidence>
<accession>A0A9P4JRE7</accession>
<comment type="caution">
    <text evidence="9">The sequence shown here is derived from an EMBL/GenBank/DDBJ whole genome shotgun (WGS) entry which is preliminary data.</text>
</comment>
<dbReference type="PROSITE" id="PS50850">
    <property type="entry name" value="MFS"/>
    <property type="match status" value="1"/>
</dbReference>
<feature type="region of interest" description="Disordered" evidence="6">
    <location>
        <begin position="1"/>
        <end position="21"/>
    </location>
</feature>
<dbReference type="PRINTS" id="PR01035">
    <property type="entry name" value="TCRTETA"/>
</dbReference>
<keyword evidence="2" id="KW-0813">Transport</keyword>
<name>A0A9P4JRE7_9PLEO</name>
<dbReference type="EMBL" id="ML993916">
    <property type="protein sequence ID" value="KAF2203009.1"/>
    <property type="molecule type" value="Genomic_DNA"/>
</dbReference>
<dbReference type="InterPro" id="IPR036259">
    <property type="entry name" value="MFS_trans_sf"/>
</dbReference>
<protein>
    <submittedName>
        <fullName evidence="9">MFS general substrate transporter</fullName>
    </submittedName>
</protein>
<evidence type="ECO:0000313" key="10">
    <source>
        <dbReference type="Proteomes" id="UP000799536"/>
    </source>
</evidence>
<feature type="transmembrane region" description="Helical" evidence="7">
    <location>
        <begin position="229"/>
        <end position="253"/>
    </location>
</feature>
<feature type="transmembrane region" description="Helical" evidence="7">
    <location>
        <begin position="320"/>
        <end position="342"/>
    </location>
</feature>
<keyword evidence="4 7" id="KW-1133">Transmembrane helix</keyword>
<keyword evidence="10" id="KW-1185">Reference proteome</keyword>
<feature type="transmembrane region" description="Helical" evidence="7">
    <location>
        <begin position="458"/>
        <end position="477"/>
    </location>
</feature>
<feature type="domain" description="Major facilitator superfamily (MFS) profile" evidence="8">
    <location>
        <begin position="59"/>
        <end position="482"/>
    </location>
</feature>
<dbReference type="InterPro" id="IPR001958">
    <property type="entry name" value="Tet-R_TetA/multi-R_MdtG-like"/>
</dbReference>
<feature type="compositionally biased region" description="Polar residues" evidence="6">
    <location>
        <begin position="1"/>
        <end position="15"/>
    </location>
</feature>
<feature type="transmembrane region" description="Helical" evidence="7">
    <location>
        <begin position="130"/>
        <end position="148"/>
    </location>
</feature>
<evidence type="ECO:0000256" key="6">
    <source>
        <dbReference type="SAM" id="MobiDB-lite"/>
    </source>
</evidence>
<dbReference type="Gene3D" id="1.20.1250.20">
    <property type="entry name" value="MFS general substrate transporter like domains"/>
    <property type="match status" value="1"/>
</dbReference>
<feature type="transmembrane region" description="Helical" evidence="7">
    <location>
        <begin position="154"/>
        <end position="175"/>
    </location>
</feature>
<feature type="transmembrane region" description="Helical" evidence="7">
    <location>
        <begin position="425"/>
        <end position="446"/>
    </location>
</feature>
<evidence type="ECO:0000256" key="7">
    <source>
        <dbReference type="SAM" id="Phobius"/>
    </source>
</evidence>
<keyword evidence="3 7" id="KW-0812">Transmembrane</keyword>
<dbReference type="PANTHER" id="PTHR23504:SF3">
    <property type="entry name" value="MAJOR FACILITATOR SUPERFAMILY (MFS) PROFILE DOMAIN-CONTAINING PROTEIN"/>
    <property type="match status" value="1"/>
</dbReference>
<dbReference type="PANTHER" id="PTHR23504">
    <property type="entry name" value="MAJOR FACILITATOR SUPERFAMILY DOMAIN-CONTAINING PROTEIN 10"/>
    <property type="match status" value="1"/>
</dbReference>
<evidence type="ECO:0000313" key="9">
    <source>
        <dbReference type="EMBL" id="KAF2203009.1"/>
    </source>
</evidence>
<feature type="transmembrane region" description="Helical" evidence="7">
    <location>
        <begin position="187"/>
        <end position="209"/>
    </location>
</feature>
<proteinExistence type="predicted"/>
<dbReference type="GO" id="GO:0022857">
    <property type="term" value="F:transmembrane transporter activity"/>
    <property type="evidence" value="ECO:0007669"/>
    <property type="project" value="InterPro"/>
</dbReference>
<dbReference type="GO" id="GO:0016020">
    <property type="term" value="C:membrane"/>
    <property type="evidence" value="ECO:0007669"/>
    <property type="project" value="UniProtKB-SubCell"/>
</dbReference>
<feature type="transmembrane region" description="Helical" evidence="7">
    <location>
        <begin position="354"/>
        <end position="376"/>
    </location>
</feature>
<dbReference type="InterPro" id="IPR011701">
    <property type="entry name" value="MFS"/>
</dbReference>
<dbReference type="InterPro" id="IPR020846">
    <property type="entry name" value="MFS_dom"/>
</dbReference>
<sequence length="493" mass="53440">MSSTTIPTSRQSLAKSNDETTPLLGSLIPAAEPVETAPEPYGVTETSCEDDDMPLPIDQIFLLCYTRLVEPIAFFSIFPFINEMIYKTGGIPKSDVGFYSGMIESLFSLTQMCVMVFWGQAADYFGRKPVLVFSLCGVTVATALFGMSKSLWQMILFRCLAGVFAGTIVTVRAMITENSTKKTQARAFSYFAFVGNLGIFAGPFIGGALESPAAKFPSTFGKMHFFREYPYALPGFVCAGIGASAAVVSAWFIKETLHLHHSKKNPNEAPMSTWELLKYPGIASVMLIYENVLLLAFAYTAVVPVFLFEPVELGGIGFSPFFISLTMGVGGLAQAVWILFAFPPLQLRIGTGGVLRLCAIAWPIFFAAWPLGNLLLRHNMKVAFWIVTPFEVIMGSGVAMAYTSIQLAVNDIAPSHQTLGTLNSIVLALSSGLRAFVPAVSTSIYAAGVKHQILGGEFAWPLLIAFALLLNVSLRFLPEKAEGRTKATPDIEA</sequence>
<comment type="subcellular location">
    <subcellularLocation>
        <location evidence="1">Membrane</location>
        <topology evidence="1">Multi-pass membrane protein</topology>
    </subcellularLocation>
</comment>
<dbReference type="OrthoDB" id="419616at2759"/>
<keyword evidence="5 7" id="KW-0472">Membrane</keyword>
<dbReference type="AlphaFoldDB" id="A0A9P4JRE7"/>
<organism evidence="9 10">
    <name type="scientific">Delitschia confertaspora ATCC 74209</name>
    <dbReference type="NCBI Taxonomy" id="1513339"/>
    <lineage>
        <taxon>Eukaryota</taxon>
        <taxon>Fungi</taxon>
        <taxon>Dikarya</taxon>
        <taxon>Ascomycota</taxon>
        <taxon>Pezizomycotina</taxon>
        <taxon>Dothideomycetes</taxon>
        <taxon>Pleosporomycetidae</taxon>
        <taxon>Pleosporales</taxon>
        <taxon>Delitschiaceae</taxon>
        <taxon>Delitschia</taxon>
    </lineage>
</organism>
<dbReference type="SUPFAM" id="SSF103473">
    <property type="entry name" value="MFS general substrate transporter"/>
    <property type="match status" value="1"/>
</dbReference>
<feature type="transmembrane region" description="Helical" evidence="7">
    <location>
        <begin position="96"/>
        <end position="118"/>
    </location>
</feature>
<gene>
    <name evidence="9" type="ORF">GQ43DRAFT_289444</name>
</gene>